<evidence type="ECO:0008006" key="3">
    <source>
        <dbReference type="Google" id="ProtNLM"/>
    </source>
</evidence>
<evidence type="ECO:0000313" key="2">
    <source>
        <dbReference type="Proteomes" id="UP000318741"/>
    </source>
</evidence>
<accession>A0A517P7X4</accession>
<evidence type="ECO:0000313" key="1">
    <source>
        <dbReference type="EMBL" id="QDT15477.1"/>
    </source>
</evidence>
<dbReference type="Proteomes" id="UP000318741">
    <property type="component" value="Chromosome"/>
</dbReference>
<dbReference type="RefSeq" id="WP_145358332.1">
    <property type="nucleotide sequence ID" value="NZ_CP036265.1"/>
</dbReference>
<name>A0A517P7X4_9PLAN</name>
<proteinExistence type="predicted"/>
<organism evidence="1 2">
    <name type="scientific">Alienimonas californiensis</name>
    <dbReference type="NCBI Taxonomy" id="2527989"/>
    <lineage>
        <taxon>Bacteria</taxon>
        <taxon>Pseudomonadati</taxon>
        <taxon>Planctomycetota</taxon>
        <taxon>Planctomycetia</taxon>
        <taxon>Planctomycetales</taxon>
        <taxon>Planctomycetaceae</taxon>
        <taxon>Alienimonas</taxon>
    </lineage>
</organism>
<reference evidence="1 2" key="1">
    <citation type="submission" date="2019-02" db="EMBL/GenBank/DDBJ databases">
        <title>Deep-cultivation of Planctomycetes and their phenomic and genomic characterization uncovers novel biology.</title>
        <authorList>
            <person name="Wiegand S."/>
            <person name="Jogler M."/>
            <person name="Boedeker C."/>
            <person name="Pinto D."/>
            <person name="Vollmers J."/>
            <person name="Rivas-Marin E."/>
            <person name="Kohn T."/>
            <person name="Peeters S.H."/>
            <person name="Heuer A."/>
            <person name="Rast P."/>
            <person name="Oberbeckmann S."/>
            <person name="Bunk B."/>
            <person name="Jeske O."/>
            <person name="Meyerdierks A."/>
            <person name="Storesund J.E."/>
            <person name="Kallscheuer N."/>
            <person name="Luecker S."/>
            <person name="Lage O.M."/>
            <person name="Pohl T."/>
            <person name="Merkel B.J."/>
            <person name="Hornburger P."/>
            <person name="Mueller R.-W."/>
            <person name="Bruemmer F."/>
            <person name="Labrenz M."/>
            <person name="Spormann A.M."/>
            <person name="Op den Camp H."/>
            <person name="Overmann J."/>
            <person name="Amann R."/>
            <person name="Jetten M.S.M."/>
            <person name="Mascher T."/>
            <person name="Medema M.H."/>
            <person name="Devos D.P."/>
            <person name="Kaster A.-K."/>
            <person name="Ovreas L."/>
            <person name="Rohde M."/>
            <person name="Galperin M.Y."/>
            <person name="Jogler C."/>
        </authorList>
    </citation>
    <scope>NUCLEOTIDE SEQUENCE [LARGE SCALE GENOMIC DNA]</scope>
    <source>
        <strain evidence="1 2">CA12</strain>
    </source>
</reference>
<dbReference type="KEGG" id="acaf:CA12_15620"/>
<gene>
    <name evidence="1" type="ORF">CA12_15620</name>
</gene>
<protein>
    <recommendedName>
        <fullName evidence="3">Glycine zipper domain-containing protein</fullName>
    </recommendedName>
</protein>
<sequence length="363" mass="37476">MTPPASRPTPSFYGSDAASTVDAALEENAPSADAPLEAPAGQREDCVRLLAERTDASPEDAEARVVQGAYAYDQAANLAQGGKIEGLTFNYATKRVICRTPGGVTETIRRAQTVWAAAYTEAQDDDSWGDGPLGTAASYAEKGASAVGGAIGWVWGEAKGRTTKRLARAAFGKNPAVLMFAAGPSVYRALVTGETSWRQATKDLFETGSGMAGGAAGAAAGAAVGAAALFWIPFVGPPVGGLIGGVTGGLIGAGWGERGGEIVADNFAPDDADALRPLAQDELARLAYAHALVPAEVDRLKTASEALTTDKLLRNWFKLYDRKLDAAGRDPAAAAVREVAREAYAPLLDEIVTARPTVSLPAG</sequence>
<dbReference type="EMBL" id="CP036265">
    <property type="protein sequence ID" value="QDT15477.1"/>
    <property type="molecule type" value="Genomic_DNA"/>
</dbReference>
<dbReference type="AlphaFoldDB" id="A0A517P7X4"/>
<keyword evidence="2" id="KW-1185">Reference proteome</keyword>